<evidence type="ECO:0000259" key="1">
    <source>
        <dbReference type="Pfam" id="PF01315"/>
    </source>
</evidence>
<dbReference type="PANTHER" id="PTHR11908:SF157">
    <property type="entry name" value="XANTHINE DEHYDROGENASE SUBUNIT D-RELATED"/>
    <property type="match status" value="1"/>
</dbReference>
<organism evidence="4 5">
    <name type="scientific">Sulfobacillus thermosulfidooxidans</name>
    <dbReference type="NCBI Taxonomy" id="28034"/>
    <lineage>
        <taxon>Bacteria</taxon>
        <taxon>Bacillati</taxon>
        <taxon>Bacillota</taxon>
        <taxon>Clostridia</taxon>
        <taxon>Eubacteriales</taxon>
        <taxon>Clostridiales Family XVII. Incertae Sedis</taxon>
        <taxon>Sulfobacillus</taxon>
    </lineage>
</organism>
<dbReference type="PANTHER" id="PTHR11908">
    <property type="entry name" value="XANTHINE DEHYDROGENASE"/>
    <property type="match status" value="1"/>
</dbReference>
<dbReference type="InterPro" id="IPR046867">
    <property type="entry name" value="AldOxase/xan_DH_MoCoBD2"/>
</dbReference>
<feature type="non-terminal residue" evidence="4">
    <location>
        <position position="1"/>
    </location>
</feature>
<dbReference type="GO" id="GO:0016491">
    <property type="term" value="F:oxidoreductase activity"/>
    <property type="evidence" value="ECO:0007669"/>
    <property type="project" value="InterPro"/>
</dbReference>
<dbReference type="SUPFAM" id="SSF54665">
    <property type="entry name" value="CO dehydrogenase molybdoprotein N-domain-like"/>
    <property type="match status" value="1"/>
</dbReference>
<gene>
    <name evidence="4" type="ORF">C7B47_18005</name>
</gene>
<comment type="caution">
    <text evidence="4">The sequence shown here is derived from an EMBL/GenBank/DDBJ whole genome shotgun (WGS) entry which is preliminary data.</text>
</comment>
<dbReference type="SUPFAM" id="SSF56003">
    <property type="entry name" value="Molybdenum cofactor-binding domain"/>
    <property type="match status" value="1"/>
</dbReference>
<dbReference type="Pfam" id="PF20256">
    <property type="entry name" value="MoCoBD_2"/>
    <property type="match status" value="1"/>
</dbReference>
<feature type="domain" description="Aldehyde oxidase/xanthine dehydrogenase second molybdopterin binding" evidence="3">
    <location>
        <begin position="346"/>
        <end position="619"/>
    </location>
</feature>
<dbReference type="Pfam" id="PF02738">
    <property type="entry name" value="MoCoBD_1"/>
    <property type="match status" value="1"/>
</dbReference>
<dbReference type="InterPro" id="IPR016208">
    <property type="entry name" value="Ald_Oxase/xanthine_DH-like"/>
</dbReference>
<evidence type="ECO:0000259" key="2">
    <source>
        <dbReference type="Pfam" id="PF02738"/>
    </source>
</evidence>
<evidence type="ECO:0000313" key="4">
    <source>
        <dbReference type="EMBL" id="PSR20467.1"/>
    </source>
</evidence>
<dbReference type="Proteomes" id="UP000242705">
    <property type="component" value="Unassembled WGS sequence"/>
</dbReference>
<dbReference type="Gene3D" id="3.30.365.10">
    <property type="entry name" value="Aldehyde oxidase/xanthine dehydrogenase, molybdopterin binding domain"/>
    <property type="match status" value="4"/>
</dbReference>
<sequence>ADETGLAVDKVRYVGDGVAAVCATDEETARRALSLIEVEYEELPYVTDPEEALAENAPKIHDVERNIVAHNQVVGGDVQQGFQEADFIFEDRFVTSKQAHTCLEPHVCIADWDLSGKITLYDSTQTPYFMRYHLANIFDLPSSKIRVIAPYVGGGFGSKSEVQAIHVCALILSKMTGKPVKMAHDRDEEFIASRTRHKEIIYLKTGVKKDGRITARQAPVIVDNGAYTSYGPGVSLTQSMLGGAVYKIPHYRYDGYVVYTNTPIGGAFRGFGSPQFTYAAESQADMIAARLGMDPLTFRRINLTETGDRAISGPVLRTNGARETLERVVRELGYDSTDSNNRLKKPPYVGIGFAVGTHFTSGKFHPEANADFCGATVKVNDDGSVNSVNILAGVVEMGTGCATTLSQVAAEELGIDLRDIEITLSDSEMTPPDLGTFGSRATTLGGRAVQEACRKIKAQLAKEAAGRLGCSPQDVKFHNKQVFAASDPEHGIDLGELVHTMLFRDGGGTHVMASAHFDAPCSLPDPETGVGDFAMSYSFGTHGVVLQVDPDTGKITILKVVAATDCGRIINPLGAEGQVHGGIMQGLGYALYEDFKVVDGQPLSSRFGQYKIPTVMTVPPIQTLWVETDDPHGLYGSKGLAEMGMVPTAPAVANAVYDAIGVRITDLPITPEKILRALRSQRQFPSKAQSKETIS</sequence>
<dbReference type="EMBL" id="PXYX01000146">
    <property type="protein sequence ID" value="PSR20467.1"/>
    <property type="molecule type" value="Genomic_DNA"/>
</dbReference>
<proteinExistence type="predicted"/>
<dbReference type="InterPro" id="IPR036856">
    <property type="entry name" value="Ald_Oxase/Xan_DH_a/b_sf"/>
</dbReference>
<dbReference type="Pfam" id="PF01315">
    <property type="entry name" value="Ald_Xan_dh_C"/>
    <property type="match status" value="1"/>
</dbReference>
<evidence type="ECO:0000313" key="5">
    <source>
        <dbReference type="Proteomes" id="UP000242705"/>
    </source>
</evidence>
<feature type="domain" description="Aldehyde oxidase/xanthine dehydrogenase first molybdopterin binding" evidence="2">
    <location>
        <begin position="61"/>
        <end position="303"/>
    </location>
</feature>
<dbReference type="InterPro" id="IPR037165">
    <property type="entry name" value="AldOxase/xan_DH_Mopterin-bd_sf"/>
</dbReference>
<dbReference type="AlphaFoldDB" id="A0A2T2WDZ6"/>
<dbReference type="GO" id="GO:0005506">
    <property type="term" value="F:iron ion binding"/>
    <property type="evidence" value="ECO:0007669"/>
    <property type="project" value="InterPro"/>
</dbReference>
<dbReference type="Gene3D" id="3.90.1170.50">
    <property type="entry name" value="Aldehyde oxidase/xanthine dehydrogenase, a/b hammerhead"/>
    <property type="match status" value="1"/>
</dbReference>
<feature type="domain" description="Aldehyde oxidase/xanthine dehydrogenase a/b hammerhead" evidence="1">
    <location>
        <begin position="4"/>
        <end position="44"/>
    </location>
</feature>
<name>A0A2T2WDZ6_SULTH</name>
<accession>A0A2T2WDZ6</accession>
<protein>
    <submittedName>
        <fullName evidence="4">Xanthine dehydrogenase</fullName>
    </submittedName>
</protein>
<evidence type="ECO:0000259" key="3">
    <source>
        <dbReference type="Pfam" id="PF20256"/>
    </source>
</evidence>
<reference evidence="4 5" key="1">
    <citation type="journal article" date="2014" name="BMC Genomics">
        <title>Comparison of environmental and isolate Sulfobacillus genomes reveals diverse carbon, sulfur, nitrogen, and hydrogen metabolisms.</title>
        <authorList>
            <person name="Justice N.B."/>
            <person name="Norman A."/>
            <person name="Brown C.T."/>
            <person name="Singh A."/>
            <person name="Thomas B.C."/>
            <person name="Banfield J.F."/>
        </authorList>
    </citation>
    <scope>NUCLEOTIDE SEQUENCE [LARGE SCALE GENOMIC DNA]</scope>
    <source>
        <strain evidence="4">AMDSBA5</strain>
    </source>
</reference>
<dbReference type="InterPro" id="IPR000674">
    <property type="entry name" value="Ald_Oxase/Xan_DH_a/b"/>
</dbReference>
<dbReference type="InterPro" id="IPR008274">
    <property type="entry name" value="AldOxase/xan_DH_MoCoBD1"/>
</dbReference>